<feature type="transmembrane region" description="Helical" evidence="8">
    <location>
        <begin position="202"/>
        <end position="224"/>
    </location>
</feature>
<keyword evidence="6" id="KW-0406">Ion transport</keyword>
<keyword evidence="7 8" id="KW-0472">Membrane</keyword>
<comment type="caution">
    <text evidence="9">The sequence shown here is derived from an EMBL/GenBank/DDBJ whole genome shotgun (WGS) entry which is preliminary data.</text>
</comment>
<name>A0A4R9AH29_9MICO</name>
<keyword evidence="10" id="KW-1185">Reference proteome</keyword>
<keyword evidence="3" id="KW-1003">Cell membrane</keyword>
<evidence type="ECO:0000313" key="9">
    <source>
        <dbReference type="EMBL" id="TFD61555.1"/>
    </source>
</evidence>
<reference evidence="9 10" key="1">
    <citation type="submission" date="2019-03" db="EMBL/GenBank/DDBJ databases">
        <title>Genomics of glacier-inhabiting Cryobacterium strains.</title>
        <authorList>
            <person name="Liu Q."/>
            <person name="Xin Y.-H."/>
        </authorList>
    </citation>
    <scope>NUCLEOTIDE SEQUENCE [LARGE SCALE GENOMIC DNA]</scope>
    <source>
        <strain evidence="9 10">Sr39</strain>
    </source>
</reference>
<feature type="transmembrane region" description="Helical" evidence="8">
    <location>
        <begin position="54"/>
        <end position="73"/>
    </location>
</feature>
<feature type="transmembrane region" description="Helical" evidence="8">
    <location>
        <begin position="375"/>
        <end position="396"/>
    </location>
</feature>
<dbReference type="GO" id="GO:0008324">
    <property type="term" value="F:monoatomic cation transmembrane transporter activity"/>
    <property type="evidence" value="ECO:0007669"/>
    <property type="project" value="InterPro"/>
</dbReference>
<evidence type="ECO:0000256" key="4">
    <source>
        <dbReference type="ARBA" id="ARBA00022692"/>
    </source>
</evidence>
<feature type="transmembrane region" description="Helical" evidence="8">
    <location>
        <begin position="21"/>
        <end position="42"/>
    </location>
</feature>
<sequence>MHSRAIIRERGNTTKRYRLHPAQVVVSGFALTILGGTALLILPNARVGPGGASFLEALFTATSAVCVTGLTVVDTAVYWTPFGQVVILLLIQIGGFGIMSFASVVGLAIARKLSLRSRITAAAETKSVGLADVKGLVFGVVRISLAIEVTVALLLALRFMLGYGEPVGRSIWLGVFHSVSSFNNAGFALFSDNLMGYATDAWICLPIAAAVILGGLGFPVIVQLRRQLRRQGRYPRHWLQRAWSIRTWTMNTRIVVAGTFVLLVLGTAYITAVEWSNPNTLGPLDWQGKLLAGFFQSVQTRTAGFNSVDIGQLDSATLLGMDVLMLIGGGPAGTAGGIKITTFAVLFFILWTEVRGQVAVNVFGKRLSRAVHREAITIALLAVGVIIGATAALMLMTDISMDALLFEAISAFATVGLSTGITAGLPWEGQVILILLMFIGRLGPITFASAIALRERHATYELPKERPIIG</sequence>
<gene>
    <name evidence="9" type="ORF">E3T39_05785</name>
</gene>
<feature type="transmembrane region" description="Helical" evidence="8">
    <location>
        <begin position="136"/>
        <end position="159"/>
    </location>
</feature>
<feature type="transmembrane region" description="Helical" evidence="8">
    <location>
        <begin position="85"/>
        <end position="110"/>
    </location>
</feature>
<feature type="transmembrane region" description="Helical" evidence="8">
    <location>
        <begin position="171"/>
        <end position="190"/>
    </location>
</feature>
<dbReference type="Pfam" id="PF02386">
    <property type="entry name" value="TrkH"/>
    <property type="match status" value="1"/>
</dbReference>
<comment type="subcellular location">
    <subcellularLocation>
        <location evidence="1">Cell membrane</location>
        <topology evidence="1">Multi-pass membrane protein</topology>
    </subcellularLocation>
</comment>
<dbReference type="PANTHER" id="PTHR32024:SF1">
    <property type="entry name" value="KTR SYSTEM POTASSIUM UPTAKE PROTEIN B"/>
    <property type="match status" value="1"/>
</dbReference>
<evidence type="ECO:0000256" key="8">
    <source>
        <dbReference type="SAM" id="Phobius"/>
    </source>
</evidence>
<keyword evidence="4 8" id="KW-0812">Transmembrane</keyword>
<evidence type="ECO:0000256" key="2">
    <source>
        <dbReference type="ARBA" id="ARBA00022448"/>
    </source>
</evidence>
<dbReference type="RefSeq" id="WP_134513762.1">
    <property type="nucleotide sequence ID" value="NZ_SOHJ01000004.1"/>
</dbReference>
<evidence type="ECO:0000256" key="5">
    <source>
        <dbReference type="ARBA" id="ARBA00022989"/>
    </source>
</evidence>
<protein>
    <submittedName>
        <fullName evidence="9">TrkH family potassium uptake protein</fullName>
    </submittedName>
</protein>
<feature type="transmembrane region" description="Helical" evidence="8">
    <location>
        <begin position="254"/>
        <end position="272"/>
    </location>
</feature>
<feature type="transmembrane region" description="Helical" evidence="8">
    <location>
        <begin position="431"/>
        <end position="453"/>
    </location>
</feature>
<evidence type="ECO:0000256" key="1">
    <source>
        <dbReference type="ARBA" id="ARBA00004651"/>
    </source>
</evidence>
<evidence type="ECO:0000256" key="3">
    <source>
        <dbReference type="ARBA" id="ARBA00022475"/>
    </source>
</evidence>
<dbReference type="AlphaFoldDB" id="A0A4R9AH29"/>
<dbReference type="GO" id="GO:0005886">
    <property type="term" value="C:plasma membrane"/>
    <property type="evidence" value="ECO:0007669"/>
    <property type="project" value="UniProtKB-SubCell"/>
</dbReference>
<dbReference type="InterPro" id="IPR003445">
    <property type="entry name" value="Cat_transpt"/>
</dbReference>
<dbReference type="OrthoDB" id="9810952at2"/>
<dbReference type="GO" id="GO:0030001">
    <property type="term" value="P:metal ion transport"/>
    <property type="evidence" value="ECO:0007669"/>
    <property type="project" value="UniProtKB-ARBA"/>
</dbReference>
<keyword evidence="5 8" id="KW-1133">Transmembrane helix</keyword>
<organism evidence="9 10">
    <name type="scientific">Cryobacterium suzukii</name>
    <dbReference type="NCBI Taxonomy" id="1259198"/>
    <lineage>
        <taxon>Bacteria</taxon>
        <taxon>Bacillati</taxon>
        <taxon>Actinomycetota</taxon>
        <taxon>Actinomycetes</taxon>
        <taxon>Micrococcales</taxon>
        <taxon>Microbacteriaceae</taxon>
        <taxon>Cryobacterium</taxon>
    </lineage>
</organism>
<dbReference type="PANTHER" id="PTHR32024">
    <property type="entry name" value="TRK SYSTEM POTASSIUM UPTAKE PROTEIN TRKG-RELATED"/>
    <property type="match status" value="1"/>
</dbReference>
<dbReference type="EMBL" id="SOHJ01000004">
    <property type="protein sequence ID" value="TFD61555.1"/>
    <property type="molecule type" value="Genomic_DNA"/>
</dbReference>
<evidence type="ECO:0000256" key="6">
    <source>
        <dbReference type="ARBA" id="ARBA00023065"/>
    </source>
</evidence>
<keyword evidence="2" id="KW-0813">Transport</keyword>
<evidence type="ECO:0000256" key="7">
    <source>
        <dbReference type="ARBA" id="ARBA00023136"/>
    </source>
</evidence>
<dbReference type="Proteomes" id="UP000298170">
    <property type="component" value="Unassembled WGS sequence"/>
</dbReference>
<evidence type="ECO:0000313" key="10">
    <source>
        <dbReference type="Proteomes" id="UP000298170"/>
    </source>
</evidence>
<proteinExistence type="predicted"/>
<accession>A0A4R9AH29</accession>